<protein>
    <recommendedName>
        <fullName evidence="5">Integral membrane protein</fullName>
    </recommendedName>
</protein>
<reference evidence="3 4" key="1">
    <citation type="submission" date="2019-03" db="EMBL/GenBank/DDBJ databases">
        <title>Genomics of glacier-inhabiting Cryobacterium strains.</title>
        <authorList>
            <person name="Liu Q."/>
            <person name="Xin Y.-H."/>
        </authorList>
    </citation>
    <scope>NUCLEOTIDE SEQUENCE [LARGE SCALE GENOMIC DNA]</scope>
    <source>
        <strain evidence="3 4">Sr47</strain>
    </source>
</reference>
<evidence type="ECO:0000313" key="4">
    <source>
        <dbReference type="Proteomes" id="UP000297866"/>
    </source>
</evidence>
<evidence type="ECO:0000256" key="1">
    <source>
        <dbReference type="SAM" id="MobiDB-lite"/>
    </source>
</evidence>
<keyword evidence="2" id="KW-0472">Membrane</keyword>
<evidence type="ECO:0000256" key="2">
    <source>
        <dbReference type="SAM" id="Phobius"/>
    </source>
</evidence>
<name>A0A4R8UHA8_9MICO</name>
<dbReference type="RefSeq" id="WP_134489234.1">
    <property type="nucleotide sequence ID" value="NZ_SOEZ01000034.1"/>
</dbReference>
<feature type="transmembrane region" description="Helical" evidence="2">
    <location>
        <begin position="44"/>
        <end position="66"/>
    </location>
</feature>
<dbReference type="EMBL" id="SOEZ01000034">
    <property type="protein sequence ID" value="TFB52479.1"/>
    <property type="molecule type" value="Genomic_DNA"/>
</dbReference>
<feature type="transmembrane region" description="Helical" evidence="2">
    <location>
        <begin position="320"/>
        <end position="347"/>
    </location>
</feature>
<sequence>MNRTENPEEEIARLTAENARLRGQVESGALSAPPRTRSRGRIRAFFAVLLIALGSLLAPVAVVAFWTKAEVTDTSRFVATLASLAEDAAFQAFLVDEIVDAIENQVDIQTVASDLFDGLSALDLPPRAEAALRLLEQPAVEGVRSLIRTAAERIVTSEAFAQVWEEALRVSPTQLVAALQGDESAALVISETGEVGIQLGPVLDAVKKQLVAQGFTLAERIPEVNRTIPLAQSDALVQARTAYQLFDILGFVLPWASILLLAAGVIVARRRARALIWAGLSLALAMALLRAGIVIGRILFLGAMSPAYLPKGAAESLYDAATPFITGSALSIGLVGVTVAVVGYLAGPFRGAAAVRRFTTDTAARVRASAEHSGVTTDRFGEWLHRASRYVLIAVALAAGAVALFVRPLTPAIILWTAVLALLAVLLLELLQRPPDAAVLPGAPVAAAEEPILTPAGRLPPSPDEPGPPEDARG</sequence>
<keyword evidence="2" id="KW-0812">Transmembrane</keyword>
<organism evidence="3 4">
    <name type="scientific">Cryobacterium tagatosivorans</name>
    <dbReference type="NCBI Taxonomy" id="1259199"/>
    <lineage>
        <taxon>Bacteria</taxon>
        <taxon>Bacillati</taxon>
        <taxon>Actinomycetota</taxon>
        <taxon>Actinomycetes</taxon>
        <taxon>Micrococcales</taxon>
        <taxon>Microbacteriaceae</taxon>
        <taxon>Cryobacterium</taxon>
    </lineage>
</organism>
<feature type="transmembrane region" description="Helical" evidence="2">
    <location>
        <begin position="248"/>
        <end position="268"/>
    </location>
</feature>
<comment type="caution">
    <text evidence="3">The sequence shown here is derived from an EMBL/GenBank/DDBJ whole genome shotgun (WGS) entry which is preliminary data.</text>
</comment>
<feature type="transmembrane region" description="Helical" evidence="2">
    <location>
        <begin position="387"/>
        <end position="406"/>
    </location>
</feature>
<dbReference type="Proteomes" id="UP000297866">
    <property type="component" value="Unassembled WGS sequence"/>
</dbReference>
<keyword evidence="2" id="KW-1133">Transmembrane helix</keyword>
<dbReference type="AlphaFoldDB" id="A0A4R8UHA8"/>
<feature type="transmembrane region" description="Helical" evidence="2">
    <location>
        <begin position="412"/>
        <end position="431"/>
    </location>
</feature>
<proteinExistence type="predicted"/>
<accession>A0A4R8UHA8</accession>
<keyword evidence="4" id="KW-1185">Reference proteome</keyword>
<feature type="transmembrane region" description="Helical" evidence="2">
    <location>
        <begin position="275"/>
        <end position="300"/>
    </location>
</feature>
<evidence type="ECO:0008006" key="5">
    <source>
        <dbReference type="Google" id="ProtNLM"/>
    </source>
</evidence>
<evidence type="ECO:0000313" key="3">
    <source>
        <dbReference type="EMBL" id="TFB52479.1"/>
    </source>
</evidence>
<dbReference type="OrthoDB" id="4350291at2"/>
<feature type="region of interest" description="Disordered" evidence="1">
    <location>
        <begin position="451"/>
        <end position="474"/>
    </location>
</feature>
<gene>
    <name evidence="3" type="ORF">E3O23_06270</name>
</gene>